<feature type="transmembrane region" description="Helical" evidence="12">
    <location>
        <begin position="423"/>
        <end position="445"/>
    </location>
</feature>
<protein>
    <recommendedName>
        <fullName evidence="15">Cytochrome c oxidase assembly protein subunit 15</fullName>
    </recommendedName>
</protein>
<dbReference type="STRING" id="691883.A0A058Z5V2"/>
<keyword evidence="4" id="KW-0479">Metal-binding</keyword>
<comment type="subcellular location">
    <subcellularLocation>
        <location evidence="2">Membrane</location>
        <topology evidence="2">Multi-pass membrane protein</topology>
    </subcellularLocation>
</comment>
<dbReference type="GO" id="GO:0006784">
    <property type="term" value="P:heme A biosynthetic process"/>
    <property type="evidence" value="ECO:0007669"/>
    <property type="project" value="InterPro"/>
</dbReference>
<evidence type="ECO:0000256" key="6">
    <source>
        <dbReference type="ARBA" id="ARBA00023002"/>
    </source>
</evidence>
<comment type="cofactor">
    <cofactor evidence="1">
        <name>heme b</name>
        <dbReference type="ChEBI" id="CHEBI:60344"/>
    </cofactor>
</comment>
<feature type="transmembrane region" description="Helical" evidence="12">
    <location>
        <begin position="271"/>
        <end position="292"/>
    </location>
</feature>
<dbReference type="RefSeq" id="XP_009496026.1">
    <property type="nucleotide sequence ID" value="XM_009497751.1"/>
</dbReference>
<dbReference type="GO" id="GO:0046872">
    <property type="term" value="F:metal ion binding"/>
    <property type="evidence" value="ECO:0007669"/>
    <property type="project" value="UniProtKB-KW"/>
</dbReference>
<dbReference type="eggNOG" id="KOG2725">
    <property type="taxonomic scope" value="Eukaryota"/>
</dbReference>
<evidence type="ECO:0000256" key="9">
    <source>
        <dbReference type="ARBA" id="ARBA00023136"/>
    </source>
</evidence>
<feature type="transmembrane region" description="Helical" evidence="12">
    <location>
        <begin position="392"/>
        <end position="411"/>
    </location>
</feature>
<keyword evidence="5 12" id="KW-1133">Transmembrane helix</keyword>
<feature type="transmembrane region" description="Helical" evidence="12">
    <location>
        <begin position="111"/>
        <end position="131"/>
    </location>
</feature>
<dbReference type="Pfam" id="PF02628">
    <property type="entry name" value="COX15-CtaA"/>
    <property type="match status" value="1"/>
</dbReference>
<dbReference type="InterPro" id="IPR023754">
    <property type="entry name" value="HemeA_Synthase_type2"/>
</dbReference>
<keyword evidence="7" id="KW-0408">Iron</keyword>
<evidence type="ECO:0000256" key="5">
    <source>
        <dbReference type="ARBA" id="ARBA00022989"/>
    </source>
</evidence>
<evidence type="ECO:0000256" key="4">
    <source>
        <dbReference type="ARBA" id="ARBA00022723"/>
    </source>
</evidence>
<evidence type="ECO:0000256" key="10">
    <source>
        <dbReference type="ARBA" id="ARBA00044501"/>
    </source>
</evidence>
<feature type="transmembrane region" description="Helical" evidence="12">
    <location>
        <begin position="326"/>
        <end position="345"/>
    </location>
</feature>
<feature type="transmembrane region" description="Helical" evidence="12">
    <location>
        <begin position="200"/>
        <end position="220"/>
    </location>
</feature>
<evidence type="ECO:0000256" key="1">
    <source>
        <dbReference type="ARBA" id="ARBA00001970"/>
    </source>
</evidence>
<dbReference type="AlphaFoldDB" id="A0A058Z5V2"/>
<dbReference type="Proteomes" id="UP000030693">
    <property type="component" value="Unassembled WGS sequence"/>
</dbReference>
<evidence type="ECO:0000313" key="14">
    <source>
        <dbReference type="Proteomes" id="UP000030693"/>
    </source>
</evidence>
<dbReference type="GO" id="GO:0120547">
    <property type="term" value="F:heme A synthase activity"/>
    <property type="evidence" value="ECO:0007669"/>
    <property type="project" value="UniProtKB-EC"/>
</dbReference>
<dbReference type="GO" id="GO:0005743">
    <property type="term" value="C:mitochondrial inner membrane"/>
    <property type="evidence" value="ECO:0007669"/>
    <property type="project" value="TreeGrafter"/>
</dbReference>
<keyword evidence="3 12" id="KW-0812">Transmembrane</keyword>
<name>A0A058Z5V2_FONAL</name>
<dbReference type="EMBL" id="KB932206">
    <property type="protein sequence ID" value="KCV69461.1"/>
    <property type="molecule type" value="Genomic_DNA"/>
</dbReference>
<gene>
    <name evidence="13" type="ORF">H696_03890</name>
</gene>
<accession>A0A058Z5V2</accession>
<dbReference type="GeneID" id="20528615"/>
<keyword evidence="9 12" id="KW-0472">Membrane</keyword>
<sequence length="480" mass="51124">MFSLGRFAGRAAPSLRAALVTPMRPAAPAASLSLRAGLLAAEAPLLAAGRRAGLLGAMRPLARAPGGSPTTLLRRAMTTSAPAAPAEAAATGTGRWSALMGGVPRGSERRAAAYMFTVAGLTFSIIVIGGLTRLTESGLSITDWRPVTGTLPPRSDAEWDAEFAKYRASPEYRLQNHGMSMEDFKYIFWWEWGHRQVGRLIGLAWAAPLAWMAARGTVVLRDAGRMTPFGRQALAIGTLIGAQGLMGWLMVKSGLDERLVEEDRVARVSHLRLAAHLGLALVIYGVSLWNGLSLLPSTAAKNLYSAVRDPAVWGPLRSLKRNSHHLATLVGVTILSGALVAGLHAGRVYNEFPTMGPGRLAPADYLLPVEDEPNPVRRVLDSAPATQFHHRVLATTTLAAGCGLVLGVVLRRQWHLLAKPTRNAMLLLSGALAGQFTLGIATLLMHVPTPLASAHQAGAVVVMSAVLRLMHTLRSVSRKL</sequence>
<evidence type="ECO:0000256" key="12">
    <source>
        <dbReference type="SAM" id="Phobius"/>
    </source>
</evidence>
<comment type="pathway">
    <text evidence="10">Porphyrin-containing compound metabolism; heme A biosynthesis; heme A from heme O: step 1/1.</text>
</comment>
<proteinExistence type="predicted"/>
<dbReference type="GO" id="GO:0016653">
    <property type="term" value="F:oxidoreductase activity, acting on NAD(P)H, heme protein as acceptor"/>
    <property type="evidence" value="ECO:0007669"/>
    <property type="project" value="TreeGrafter"/>
</dbReference>
<evidence type="ECO:0000256" key="2">
    <source>
        <dbReference type="ARBA" id="ARBA00004141"/>
    </source>
</evidence>
<keyword evidence="8" id="KW-0350">Heme biosynthesis</keyword>
<keyword evidence="6" id="KW-0560">Oxidoreductase</keyword>
<dbReference type="InterPro" id="IPR003780">
    <property type="entry name" value="COX15/CtaA_fam"/>
</dbReference>
<evidence type="ECO:0000313" key="13">
    <source>
        <dbReference type="EMBL" id="KCV69461.1"/>
    </source>
</evidence>
<evidence type="ECO:0000256" key="8">
    <source>
        <dbReference type="ARBA" id="ARBA00023133"/>
    </source>
</evidence>
<evidence type="ECO:0000256" key="3">
    <source>
        <dbReference type="ARBA" id="ARBA00022692"/>
    </source>
</evidence>
<evidence type="ECO:0000256" key="11">
    <source>
        <dbReference type="ARBA" id="ARBA00048044"/>
    </source>
</evidence>
<keyword evidence="14" id="KW-1185">Reference proteome</keyword>
<evidence type="ECO:0008006" key="15">
    <source>
        <dbReference type="Google" id="ProtNLM"/>
    </source>
</evidence>
<dbReference type="OMA" id="AFVCYSW"/>
<reference evidence="13" key="1">
    <citation type="submission" date="2013-04" db="EMBL/GenBank/DDBJ databases">
        <title>The Genome Sequence of Fonticula alba ATCC 38817.</title>
        <authorList>
            <consortium name="The Broad Institute Genomics Platform"/>
            <person name="Russ C."/>
            <person name="Cuomo C."/>
            <person name="Burger G."/>
            <person name="Gray M.W."/>
            <person name="Holland P.W.H."/>
            <person name="King N."/>
            <person name="Lang F.B.F."/>
            <person name="Roger A.J."/>
            <person name="Ruiz-Trillo I."/>
            <person name="Brown M."/>
            <person name="Walker B."/>
            <person name="Young S."/>
            <person name="Zeng Q."/>
            <person name="Gargeya S."/>
            <person name="Fitzgerald M."/>
            <person name="Haas B."/>
            <person name="Abouelleil A."/>
            <person name="Allen A.W."/>
            <person name="Alvarado L."/>
            <person name="Arachchi H.M."/>
            <person name="Berlin A.M."/>
            <person name="Chapman S.B."/>
            <person name="Gainer-Dewar J."/>
            <person name="Goldberg J."/>
            <person name="Griggs A."/>
            <person name="Gujja S."/>
            <person name="Hansen M."/>
            <person name="Howarth C."/>
            <person name="Imamovic A."/>
            <person name="Ireland A."/>
            <person name="Larimer J."/>
            <person name="McCowan C."/>
            <person name="Murphy C."/>
            <person name="Pearson M."/>
            <person name="Poon T.W."/>
            <person name="Priest M."/>
            <person name="Roberts A."/>
            <person name="Saif S."/>
            <person name="Shea T."/>
            <person name="Sisk P."/>
            <person name="Sykes S."/>
            <person name="Wortman J."/>
            <person name="Nusbaum C."/>
            <person name="Birren B."/>
        </authorList>
    </citation>
    <scope>NUCLEOTIDE SEQUENCE [LARGE SCALE GENOMIC DNA]</scope>
    <source>
        <strain evidence="13">ATCC 38817</strain>
    </source>
</reference>
<dbReference type="OrthoDB" id="1726137at2759"/>
<comment type="catalytic activity">
    <reaction evidence="11">
        <text>Fe(II)-heme o + 2 A + H2O = Fe(II)-heme a + 2 AH2</text>
        <dbReference type="Rhea" id="RHEA:63388"/>
        <dbReference type="ChEBI" id="CHEBI:13193"/>
        <dbReference type="ChEBI" id="CHEBI:15377"/>
        <dbReference type="ChEBI" id="CHEBI:17499"/>
        <dbReference type="ChEBI" id="CHEBI:60530"/>
        <dbReference type="ChEBI" id="CHEBI:61715"/>
        <dbReference type="EC" id="1.17.99.9"/>
    </reaction>
    <physiologicalReaction direction="left-to-right" evidence="11">
        <dbReference type="Rhea" id="RHEA:63389"/>
    </physiologicalReaction>
</comment>
<dbReference type="PANTHER" id="PTHR23289:SF2">
    <property type="entry name" value="CYTOCHROME C OXIDASE ASSEMBLY PROTEIN COX15 HOMOLOG"/>
    <property type="match status" value="1"/>
</dbReference>
<feature type="transmembrane region" description="Helical" evidence="12">
    <location>
        <begin position="232"/>
        <end position="251"/>
    </location>
</feature>
<dbReference type="PANTHER" id="PTHR23289">
    <property type="entry name" value="CYTOCHROME C OXIDASE ASSEMBLY PROTEIN COX15"/>
    <property type="match status" value="1"/>
</dbReference>
<organism evidence="13">
    <name type="scientific">Fonticula alba</name>
    <name type="common">Slime mold</name>
    <dbReference type="NCBI Taxonomy" id="691883"/>
    <lineage>
        <taxon>Eukaryota</taxon>
        <taxon>Rotosphaerida</taxon>
        <taxon>Fonticulaceae</taxon>
        <taxon>Fonticula</taxon>
    </lineage>
</organism>
<evidence type="ECO:0000256" key="7">
    <source>
        <dbReference type="ARBA" id="ARBA00023004"/>
    </source>
</evidence>